<dbReference type="STRING" id="210143.A0A1R3GC02"/>
<feature type="region of interest" description="Disordered" evidence="1">
    <location>
        <begin position="212"/>
        <end position="263"/>
    </location>
</feature>
<dbReference type="AlphaFoldDB" id="A0A1R3GC02"/>
<evidence type="ECO:0000256" key="1">
    <source>
        <dbReference type="SAM" id="MobiDB-lite"/>
    </source>
</evidence>
<feature type="region of interest" description="Disordered" evidence="1">
    <location>
        <begin position="33"/>
        <end position="117"/>
    </location>
</feature>
<evidence type="ECO:0000313" key="3">
    <source>
        <dbReference type="EMBL" id="OMO55602.1"/>
    </source>
</evidence>
<sequence length="276" mass="31322">MGYISFVSPPSQAVATLPSRNLKEKRMIKRRFYRFEHGDNDNASSSSSSSDSELEVEASEESESEEEEVEAVAQVKENDQNCSTSSGYESEDSSANEVNVDSAGLIYRDDDDESEDDDREIYIKNNLPIKRDAQILELKSVAPTQEDPLPDDFSACVLKCKSIFKCRLCPRIVCLNEETMRAHLKSKRHARSEKLLKEGRLKTMLNSDGEIENQEIAEETDAPVQVVAQDKQKKKHKGGRHRQGKRLKRKDDKNRNQKGTKWDHIAAVCRDKITSL</sequence>
<feature type="compositionally biased region" description="Acidic residues" evidence="1">
    <location>
        <begin position="52"/>
        <end position="70"/>
    </location>
</feature>
<keyword evidence="4" id="KW-1185">Reference proteome</keyword>
<dbReference type="Pfam" id="PF12874">
    <property type="entry name" value="zf-met"/>
    <property type="match status" value="1"/>
</dbReference>
<accession>A0A1R3GC02</accession>
<feature type="domain" description="C2H2-type" evidence="2">
    <location>
        <begin position="164"/>
        <end position="189"/>
    </location>
</feature>
<dbReference type="OrthoDB" id="1745547at2759"/>
<reference evidence="3 4" key="1">
    <citation type="submission" date="2013-09" db="EMBL/GenBank/DDBJ databases">
        <title>Corchorus capsularis genome sequencing.</title>
        <authorList>
            <person name="Alam M."/>
            <person name="Haque M.S."/>
            <person name="Islam M.S."/>
            <person name="Emdad E.M."/>
            <person name="Islam M.M."/>
            <person name="Ahmed B."/>
            <person name="Halim A."/>
            <person name="Hossen Q.M.M."/>
            <person name="Hossain M.Z."/>
            <person name="Ahmed R."/>
            <person name="Khan M.M."/>
            <person name="Islam R."/>
            <person name="Rashid M.M."/>
            <person name="Khan S.A."/>
            <person name="Rahman M.S."/>
            <person name="Alam M."/>
        </authorList>
    </citation>
    <scope>NUCLEOTIDE SEQUENCE [LARGE SCALE GENOMIC DNA]</scope>
    <source>
        <strain evidence="4">cv. CVL-1</strain>
        <tissue evidence="3">Whole seedling</tissue>
    </source>
</reference>
<gene>
    <name evidence="3" type="ORF">CCACVL1_27150</name>
</gene>
<name>A0A1R3GC02_COCAP</name>
<feature type="compositionally biased region" description="Basic residues" evidence="1">
    <location>
        <begin position="232"/>
        <end position="248"/>
    </location>
</feature>
<feature type="compositionally biased region" description="Basic and acidic residues" evidence="1">
    <location>
        <begin position="249"/>
        <end position="263"/>
    </location>
</feature>
<evidence type="ECO:0000259" key="2">
    <source>
        <dbReference type="Pfam" id="PF12874"/>
    </source>
</evidence>
<dbReference type="PANTHER" id="PTHR36332:SF1">
    <property type="entry name" value="STRESS RESPONSE PROTEIN"/>
    <property type="match status" value="1"/>
</dbReference>
<dbReference type="InterPro" id="IPR013087">
    <property type="entry name" value="Znf_C2H2_type"/>
</dbReference>
<protein>
    <recommendedName>
        <fullName evidence="2">C2H2-type domain-containing protein</fullName>
    </recommendedName>
</protein>
<comment type="caution">
    <text evidence="3">The sequence shown here is derived from an EMBL/GenBank/DDBJ whole genome shotgun (WGS) entry which is preliminary data.</text>
</comment>
<dbReference type="OMA" id="ETPAEMH"/>
<evidence type="ECO:0000313" key="4">
    <source>
        <dbReference type="Proteomes" id="UP000188268"/>
    </source>
</evidence>
<dbReference type="Proteomes" id="UP000188268">
    <property type="component" value="Unassembled WGS sequence"/>
</dbReference>
<organism evidence="3 4">
    <name type="scientific">Corchorus capsularis</name>
    <name type="common">Jute</name>
    <dbReference type="NCBI Taxonomy" id="210143"/>
    <lineage>
        <taxon>Eukaryota</taxon>
        <taxon>Viridiplantae</taxon>
        <taxon>Streptophyta</taxon>
        <taxon>Embryophyta</taxon>
        <taxon>Tracheophyta</taxon>
        <taxon>Spermatophyta</taxon>
        <taxon>Magnoliopsida</taxon>
        <taxon>eudicotyledons</taxon>
        <taxon>Gunneridae</taxon>
        <taxon>Pentapetalae</taxon>
        <taxon>rosids</taxon>
        <taxon>malvids</taxon>
        <taxon>Malvales</taxon>
        <taxon>Malvaceae</taxon>
        <taxon>Grewioideae</taxon>
        <taxon>Apeibeae</taxon>
        <taxon>Corchorus</taxon>
    </lineage>
</organism>
<dbReference type="PANTHER" id="PTHR36332">
    <property type="entry name" value="STRESS RESPONSE PROTEIN"/>
    <property type="match status" value="1"/>
</dbReference>
<dbReference type="Gramene" id="OMO55602">
    <property type="protein sequence ID" value="OMO55602"/>
    <property type="gene ID" value="CCACVL1_27150"/>
</dbReference>
<feature type="compositionally biased region" description="Acidic residues" evidence="1">
    <location>
        <begin position="212"/>
        <end position="221"/>
    </location>
</feature>
<proteinExistence type="predicted"/>
<dbReference type="EMBL" id="AWWV01014634">
    <property type="protein sequence ID" value="OMO55602.1"/>
    <property type="molecule type" value="Genomic_DNA"/>
</dbReference>